<feature type="compositionally biased region" description="Basic and acidic residues" evidence="1">
    <location>
        <begin position="1109"/>
        <end position="1127"/>
    </location>
</feature>
<dbReference type="Proteomes" id="UP000265515">
    <property type="component" value="Unassembled WGS sequence"/>
</dbReference>
<comment type="caution">
    <text evidence="3">The sequence shown here is derived from an EMBL/GenBank/DDBJ whole genome shotgun (WGS) entry which is preliminary data.</text>
</comment>
<evidence type="ECO:0000256" key="1">
    <source>
        <dbReference type="SAM" id="MobiDB-lite"/>
    </source>
</evidence>
<organism evidence="3 4">
    <name type="scientific">Chara braunii</name>
    <name type="common">Braun's stonewort</name>
    <dbReference type="NCBI Taxonomy" id="69332"/>
    <lineage>
        <taxon>Eukaryota</taxon>
        <taxon>Viridiplantae</taxon>
        <taxon>Streptophyta</taxon>
        <taxon>Charophyceae</taxon>
        <taxon>Charales</taxon>
        <taxon>Characeae</taxon>
        <taxon>Chara</taxon>
    </lineage>
</organism>
<dbReference type="AlphaFoldDB" id="A0A388K7S9"/>
<feature type="transmembrane region" description="Helical" evidence="2">
    <location>
        <begin position="33"/>
        <end position="58"/>
    </location>
</feature>
<proteinExistence type="predicted"/>
<name>A0A388K7S9_CHABU</name>
<sequence length="1153" mass="128239">MVYAAAPCVKRQVEAYVVLEKIESAMGYLPLSVMAIAVGALGQFMTAWIFCTGVAMSLFEGSSKYLRGRIHRFFFHGMSCCQVSTAQGTSDRYNLGTYTVLGGRFRVTLGYFFIIAVFRFIVMIIQLSLGILLYLRIDEFKRNPDYKKDAGCRRVVECIMFTFACLVAHSVFVVLIIFFSVLWRFLSERLSNIGCWGSTSCRERDGSSPSGPGALMERVERAQRTMETGVAWYVHCHRHSGFTAAEAQADKEQCGLQGYWFYSVKELVNQVGDHVHDLADENRSAASRLRGGRARKERTMALESLLDLSREQRLSDCEDSTLHDETASYLQDLPQTSRCRHDVDAGRDFALAGGYLVMLQVLKCCPEDSDGLPLAASILSGFAAGLSVLTWQPGQSQEIVEMLEHEDFCCCTRQVLKHLGKLMQRTIVPKGKDDCNLQRTQRLQEALVSAICSYAHAASDIAAHLQHVALLPRAQWNGIVNGDDELTKHMRTLSNAFTTFCPLGWFLEGKFTPFQYSCDGWFQWLETVRWALTRADDGIVLNTLLHCASRPSDFPRKVVADSIRTLSSLFSPRMIYWHRFDMRHVELPELFINISSVKASANLPEGLKSLVVRCCDEDDPLFSVPVFSKLQLAKMAISQDIRDNDENVVQVLLLCLSYWRRALGAKELDWLVCETVEMLRDVVRSSHNPAEIRRFIVDSPGGLECLTLMLQPLFPRIAAIRIDTEQDTSDAPVAPLSGDGGRGDGGRGPSAEVQVAAASSSSSASKGVFRNLFRHVTDVSWTGDEQVSIRYSAPAAGLLQDIITTASGGDRETRDLLNQNVSAFLFSLMQMLMNLINLKPLGQSLINGAAQAQRHCFARVEKGQACAQRLCQHISAHFLLFVESLSHPAWHPPCGPMEAITIVSGDNIMEDLEWNVNILLGARNALRLLDHLIDSRWEKLSVEEIDLLIHRLVRLRQVPAPQLHLVLALPDWNEEIKNKITRLLDDIKPFIQGKVRSSPPLPLQPKEREVLTACLNVLQAHDNRKQQETGNRPQDEPTGRRNPQARGRQVGTGRQKQGTPTSRPPSHPLTIGGAGATGVGSGDQDGDDTVGQLSHNRRQKGKGRGRGKLLPEDSDQTRKSRSMELARKQNVSSAEDTNQGDAADAPPSGRPIL</sequence>
<feature type="compositionally biased region" description="Basic and acidic residues" evidence="1">
    <location>
        <begin position="1021"/>
        <end position="1039"/>
    </location>
</feature>
<dbReference type="EMBL" id="BFEA01000069">
    <property type="protein sequence ID" value="GBG66091.1"/>
    <property type="molecule type" value="Genomic_DNA"/>
</dbReference>
<feature type="compositionally biased region" description="Gly residues" evidence="1">
    <location>
        <begin position="1072"/>
        <end position="1083"/>
    </location>
</feature>
<keyword evidence="2" id="KW-0472">Membrane</keyword>
<dbReference type="Gramene" id="GBG66091">
    <property type="protein sequence ID" value="GBG66091"/>
    <property type="gene ID" value="CBR_g55434"/>
</dbReference>
<evidence type="ECO:0000256" key="2">
    <source>
        <dbReference type="SAM" id="Phobius"/>
    </source>
</evidence>
<evidence type="ECO:0000313" key="4">
    <source>
        <dbReference type="Proteomes" id="UP000265515"/>
    </source>
</evidence>
<feature type="compositionally biased region" description="Polar residues" evidence="1">
    <location>
        <begin position="1052"/>
        <end position="1061"/>
    </location>
</feature>
<evidence type="ECO:0000313" key="3">
    <source>
        <dbReference type="EMBL" id="GBG66091.1"/>
    </source>
</evidence>
<feature type="transmembrane region" description="Helical" evidence="2">
    <location>
        <begin position="155"/>
        <end position="183"/>
    </location>
</feature>
<gene>
    <name evidence="3" type="ORF">CBR_g55434</name>
</gene>
<keyword evidence="4" id="KW-1185">Reference proteome</keyword>
<feature type="transmembrane region" description="Helical" evidence="2">
    <location>
        <begin position="109"/>
        <end position="135"/>
    </location>
</feature>
<reference evidence="3 4" key="1">
    <citation type="journal article" date="2018" name="Cell">
        <title>The Chara Genome: Secondary Complexity and Implications for Plant Terrestrialization.</title>
        <authorList>
            <person name="Nishiyama T."/>
            <person name="Sakayama H."/>
            <person name="Vries J.D."/>
            <person name="Buschmann H."/>
            <person name="Saint-Marcoux D."/>
            <person name="Ullrich K.K."/>
            <person name="Haas F.B."/>
            <person name="Vanderstraeten L."/>
            <person name="Becker D."/>
            <person name="Lang D."/>
            <person name="Vosolsobe S."/>
            <person name="Rombauts S."/>
            <person name="Wilhelmsson P.K.I."/>
            <person name="Janitza P."/>
            <person name="Kern R."/>
            <person name="Heyl A."/>
            <person name="Rumpler F."/>
            <person name="Villalobos L.I.A.C."/>
            <person name="Clay J.M."/>
            <person name="Skokan R."/>
            <person name="Toyoda A."/>
            <person name="Suzuki Y."/>
            <person name="Kagoshima H."/>
            <person name="Schijlen E."/>
            <person name="Tajeshwar N."/>
            <person name="Catarino B."/>
            <person name="Hetherington A.J."/>
            <person name="Saltykova A."/>
            <person name="Bonnot C."/>
            <person name="Breuninger H."/>
            <person name="Symeonidi A."/>
            <person name="Radhakrishnan G.V."/>
            <person name="Van Nieuwerburgh F."/>
            <person name="Deforce D."/>
            <person name="Chang C."/>
            <person name="Karol K.G."/>
            <person name="Hedrich R."/>
            <person name="Ulvskov P."/>
            <person name="Glockner G."/>
            <person name="Delwiche C.F."/>
            <person name="Petrasek J."/>
            <person name="Van de Peer Y."/>
            <person name="Friml J."/>
            <person name="Beilby M."/>
            <person name="Dolan L."/>
            <person name="Kohara Y."/>
            <person name="Sugano S."/>
            <person name="Fujiyama A."/>
            <person name="Delaux P.-M."/>
            <person name="Quint M."/>
            <person name="TheiBen G."/>
            <person name="Hagemann M."/>
            <person name="Harholt J."/>
            <person name="Dunand C."/>
            <person name="Zachgo S."/>
            <person name="Langdale J."/>
            <person name="Maumus F."/>
            <person name="Straeten D.V.D."/>
            <person name="Gould S.B."/>
            <person name="Rensing S.A."/>
        </authorList>
    </citation>
    <scope>NUCLEOTIDE SEQUENCE [LARGE SCALE GENOMIC DNA]</scope>
    <source>
        <strain evidence="3 4">S276</strain>
    </source>
</reference>
<keyword evidence="2" id="KW-1133">Transmembrane helix</keyword>
<feature type="compositionally biased region" description="Polar residues" evidence="1">
    <location>
        <begin position="1129"/>
        <end position="1140"/>
    </location>
</feature>
<keyword evidence="2" id="KW-0812">Transmembrane</keyword>
<accession>A0A388K7S9</accession>
<feature type="region of interest" description="Disordered" evidence="1">
    <location>
        <begin position="1020"/>
        <end position="1153"/>
    </location>
</feature>
<protein>
    <submittedName>
        <fullName evidence="3">Uncharacterized protein</fullName>
    </submittedName>
</protein>
<feature type="region of interest" description="Disordered" evidence="1">
    <location>
        <begin position="728"/>
        <end position="756"/>
    </location>
</feature>
<feature type="compositionally biased region" description="Basic residues" evidence="1">
    <location>
        <begin position="1095"/>
        <end position="1107"/>
    </location>
</feature>